<dbReference type="AlphaFoldDB" id="A0A6Q2XXN4"/>
<proteinExistence type="predicted"/>
<organism evidence="1 2">
    <name type="scientific">Esox lucius</name>
    <name type="common">Northern pike</name>
    <dbReference type="NCBI Taxonomy" id="8010"/>
    <lineage>
        <taxon>Eukaryota</taxon>
        <taxon>Metazoa</taxon>
        <taxon>Chordata</taxon>
        <taxon>Craniata</taxon>
        <taxon>Vertebrata</taxon>
        <taxon>Euteleostomi</taxon>
        <taxon>Actinopterygii</taxon>
        <taxon>Neopterygii</taxon>
        <taxon>Teleostei</taxon>
        <taxon>Protacanthopterygii</taxon>
        <taxon>Esociformes</taxon>
        <taxon>Esocidae</taxon>
        <taxon>Esox</taxon>
    </lineage>
</organism>
<dbReference type="Ensembl" id="ENSELUT00000066971.2">
    <property type="protein sequence ID" value="ENSELUP00000057825.1"/>
    <property type="gene ID" value="ENSELUG00000032547.2"/>
</dbReference>
<reference evidence="1" key="2">
    <citation type="submission" date="2020-02" db="EMBL/GenBank/DDBJ databases">
        <title>Esox lucius (northern pike) genome, fEsoLuc1, primary haplotype.</title>
        <authorList>
            <person name="Myers G."/>
            <person name="Karagic N."/>
            <person name="Meyer A."/>
            <person name="Pippel M."/>
            <person name="Reichard M."/>
            <person name="Winkler S."/>
            <person name="Tracey A."/>
            <person name="Sims Y."/>
            <person name="Howe K."/>
            <person name="Rhie A."/>
            <person name="Formenti G."/>
            <person name="Durbin R."/>
            <person name="Fedrigo O."/>
            <person name="Jarvis E.D."/>
        </authorList>
    </citation>
    <scope>NUCLEOTIDE SEQUENCE [LARGE SCALE GENOMIC DNA]</scope>
</reference>
<dbReference type="Proteomes" id="UP000265140">
    <property type="component" value="Chromosome 6"/>
</dbReference>
<evidence type="ECO:0000313" key="1">
    <source>
        <dbReference type="Ensembl" id="ENSELUP00000057825.1"/>
    </source>
</evidence>
<reference evidence="1" key="3">
    <citation type="submission" date="2025-08" db="UniProtKB">
        <authorList>
            <consortium name="Ensembl"/>
        </authorList>
    </citation>
    <scope>IDENTIFICATION</scope>
</reference>
<name>A0A6Q2XXN4_ESOLU</name>
<dbReference type="InParanoid" id="A0A6Q2XXN4"/>
<sequence>IPGTFPTRLNTILSRAFPVRTFTALLMVMPSKLIPFTSTSWSPTHRPACSGGERPRSKHTLTETYRTAQPGLNVCIC</sequence>
<evidence type="ECO:0000313" key="2">
    <source>
        <dbReference type="Proteomes" id="UP000265140"/>
    </source>
</evidence>
<dbReference type="OMA" id="EDNIPTC"/>
<reference evidence="2" key="1">
    <citation type="journal article" date="2014" name="PLoS ONE">
        <title>The genome and linkage map of the northern pike (Esox lucius): conserved synteny revealed between the salmonid sister group and the Neoteleostei.</title>
        <authorList>
            <person name="Rondeau E.B."/>
            <person name="Minkley D.R."/>
            <person name="Leong J.S."/>
            <person name="Messmer A.M."/>
            <person name="Jantzen J.R."/>
            <person name="von Schalburg K.R."/>
            <person name="Lemon C."/>
            <person name="Bird N.H."/>
            <person name="Koop B.F."/>
        </authorList>
    </citation>
    <scope>NUCLEOTIDE SEQUENCE</scope>
</reference>
<dbReference type="GeneTree" id="ENSGT01150000287484"/>
<protein>
    <submittedName>
        <fullName evidence="1">Uncharacterized protein</fullName>
    </submittedName>
</protein>
<reference evidence="1" key="4">
    <citation type="submission" date="2025-09" db="UniProtKB">
        <authorList>
            <consortium name="Ensembl"/>
        </authorList>
    </citation>
    <scope>IDENTIFICATION</scope>
</reference>
<keyword evidence="2" id="KW-1185">Reference proteome</keyword>
<accession>A0A6Q2XXN4</accession>